<accession>A0A370I2X0</accession>
<protein>
    <recommendedName>
        <fullName evidence="2">histidine kinase</fullName>
        <ecNumber evidence="2">2.7.13.3</ecNumber>
    </recommendedName>
</protein>
<dbReference type="InterPro" id="IPR035965">
    <property type="entry name" value="PAS-like_dom_sf"/>
</dbReference>
<organism evidence="8 9">
    <name type="scientific">Nocardia pseudobrasiliensis</name>
    <dbReference type="NCBI Taxonomy" id="45979"/>
    <lineage>
        <taxon>Bacteria</taxon>
        <taxon>Bacillati</taxon>
        <taxon>Actinomycetota</taxon>
        <taxon>Actinomycetes</taxon>
        <taxon>Mycobacteriales</taxon>
        <taxon>Nocardiaceae</taxon>
        <taxon>Nocardia</taxon>
    </lineage>
</organism>
<sequence length="228" mass="25578">MDESIDPITSDAPRGAVGSGLPSTVGSFRVWFATRRWEWSENMYRMHGYVPGEIEPTTELILGHKHPDDRDHVAELINRSLNQREPFSSRHRFFDTGGIEHNVMVVADLIRDDDGEPVGTSGFYIDLTDTLAEAGTAAVNAALPEVVRARAEIEQAKGVLMRMYRVSADQAFRVLVWRSQETNVKVRDLAAQLLVDLDRLPTCPPDLLSQFDHLLLTAHERMNRNGGN</sequence>
<dbReference type="AlphaFoldDB" id="A0A370I2X0"/>
<dbReference type="CDD" id="cd00130">
    <property type="entry name" value="PAS"/>
    <property type="match status" value="1"/>
</dbReference>
<dbReference type="Proteomes" id="UP000254869">
    <property type="component" value="Unassembled WGS sequence"/>
</dbReference>
<reference evidence="8 9" key="1">
    <citation type="submission" date="2018-07" db="EMBL/GenBank/DDBJ databases">
        <title>Genomic Encyclopedia of Type Strains, Phase IV (KMG-IV): sequencing the most valuable type-strain genomes for metagenomic binning, comparative biology and taxonomic classification.</title>
        <authorList>
            <person name="Goeker M."/>
        </authorList>
    </citation>
    <scope>NUCLEOTIDE SEQUENCE [LARGE SCALE GENOMIC DNA]</scope>
    <source>
        <strain evidence="8 9">DSM 44290</strain>
    </source>
</reference>
<dbReference type="STRING" id="1210086.GCA_001613105_03203"/>
<dbReference type="SMART" id="SM01012">
    <property type="entry name" value="ANTAR"/>
    <property type="match status" value="1"/>
</dbReference>
<feature type="domain" description="ANTAR" evidence="7">
    <location>
        <begin position="133"/>
        <end position="194"/>
    </location>
</feature>
<dbReference type="InterPro" id="IPR005561">
    <property type="entry name" value="ANTAR"/>
</dbReference>
<dbReference type="InterPro" id="IPR000014">
    <property type="entry name" value="PAS"/>
</dbReference>
<dbReference type="GO" id="GO:0003723">
    <property type="term" value="F:RNA binding"/>
    <property type="evidence" value="ECO:0007669"/>
    <property type="project" value="InterPro"/>
</dbReference>
<dbReference type="PROSITE" id="PS50921">
    <property type="entry name" value="ANTAR"/>
    <property type="match status" value="1"/>
</dbReference>
<dbReference type="NCBIfam" id="TIGR00229">
    <property type="entry name" value="sensory_box"/>
    <property type="match status" value="1"/>
</dbReference>
<dbReference type="EC" id="2.7.13.3" evidence="2"/>
<dbReference type="PROSITE" id="PS50112">
    <property type="entry name" value="PAS"/>
    <property type="match status" value="1"/>
</dbReference>
<dbReference type="PANTHER" id="PTHR43304">
    <property type="entry name" value="PHYTOCHROME-LIKE PROTEIN CPH1"/>
    <property type="match status" value="1"/>
</dbReference>
<dbReference type="InterPro" id="IPR011006">
    <property type="entry name" value="CheY-like_superfamily"/>
</dbReference>
<dbReference type="Gene3D" id="1.10.10.10">
    <property type="entry name" value="Winged helix-like DNA-binding domain superfamily/Winged helix DNA-binding domain"/>
    <property type="match status" value="1"/>
</dbReference>
<evidence type="ECO:0000256" key="4">
    <source>
        <dbReference type="ARBA" id="ARBA00022679"/>
    </source>
</evidence>
<evidence type="ECO:0000313" key="9">
    <source>
        <dbReference type="Proteomes" id="UP000254869"/>
    </source>
</evidence>
<dbReference type="InterPro" id="IPR013655">
    <property type="entry name" value="PAS_fold_3"/>
</dbReference>
<dbReference type="InterPro" id="IPR052162">
    <property type="entry name" value="Sensor_kinase/Photoreceptor"/>
</dbReference>
<evidence type="ECO:0000259" key="6">
    <source>
        <dbReference type="PROSITE" id="PS50112"/>
    </source>
</evidence>
<evidence type="ECO:0000313" key="8">
    <source>
        <dbReference type="EMBL" id="RDI65095.1"/>
    </source>
</evidence>
<dbReference type="RefSeq" id="WP_067998321.1">
    <property type="nucleotide sequence ID" value="NZ_QQBC01000007.1"/>
</dbReference>
<keyword evidence="9" id="KW-1185">Reference proteome</keyword>
<keyword evidence="5" id="KW-0418">Kinase</keyword>
<dbReference type="SUPFAM" id="SSF52172">
    <property type="entry name" value="CheY-like"/>
    <property type="match status" value="1"/>
</dbReference>
<dbReference type="Pfam" id="PF03861">
    <property type="entry name" value="ANTAR"/>
    <property type="match status" value="1"/>
</dbReference>
<dbReference type="GO" id="GO:0004673">
    <property type="term" value="F:protein histidine kinase activity"/>
    <property type="evidence" value="ECO:0007669"/>
    <property type="project" value="UniProtKB-EC"/>
</dbReference>
<evidence type="ECO:0000256" key="3">
    <source>
        <dbReference type="ARBA" id="ARBA00022553"/>
    </source>
</evidence>
<gene>
    <name evidence="8" type="ORF">DFR76_107473</name>
</gene>
<dbReference type="PANTHER" id="PTHR43304:SF1">
    <property type="entry name" value="PAC DOMAIN-CONTAINING PROTEIN"/>
    <property type="match status" value="1"/>
</dbReference>
<keyword evidence="4" id="KW-0808">Transferase</keyword>
<dbReference type="Pfam" id="PF08447">
    <property type="entry name" value="PAS_3"/>
    <property type="match status" value="1"/>
</dbReference>
<name>A0A370I2X0_9NOCA</name>
<dbReference type="InterPro" id="IPR036388">
    <property type="entry name" value="WH-like_DNA-bd_sf"/>
</dbReference>
<evidence type="ECO:0000256" key="1">
    <source>
        <dbReference type="ARBA" id="ARBA00000085"/>
    </source>
</evidence>
<feature type="domain" description="PAS" evidence="6">
    <location>
        <begin position="39"/>
        <end position="84"/>
    </location>
</feature>
<dbReference type="Gene3D" id="3.30.450.20">
    <property type="entry name" value="PAS domain"/>
    <property type="match status" value="1"/>
</dbReference>
<comment type="catalytic activity">
    <reaction evidence="1">
        <text>ATP + protein L-histidine = ADP + protein N-phospho-L-histidine.</text>
        <dbReference type="EC" id="2.7.13.3"/>
    </reaction>
</comment>
<comment type="caution">
    <text evidence="8">The sequence shown here is derived from an EMBL/GenBank/DDBJ whole genome shotgun (WGS) entry which is preliminary data.</text>
</comment>
<dbReference type="SUPFAM" id="SSF55785">
    <property type="entry name" value="PYP-like sensor domain (PAS domain)"/>
    <property type="match status" value="1"/>
</dbReference>
<dbReference type="EMBL" id="QQBC01000007">
    <property type="protein sequence ID" value="RDI65095.1"/>
    <property type="molecule type" value="Genomic_DNA"/>
</dbReference>
<evidence type="ECO:0000256" key="5">
    <source>
        <dbReference type="ARBA" id="ARBA00022777"/>
    </source>
</evidence>
<proteinExistence type="predicted"/>
<evidence type="ECO:0000259" key="7">
    <source>
        <dbReference type="PROSITE" id="PS50921"/>
    </source>
</evidence>
<keyword evidence="3" id="KW-0597">Phosphoprotein</keyword>
<evidence type="ECO:0000256" key="2">
    <source>
        <dbReference type="ARBA" id="ARBA00012438"/>
    </source>
</evidence>